<name>A0A5E4QWG4_9NEOP</name>
<protein>
    <submittedName>
        <fullName evidence="2">Uncharacterized protein</fullName>
    </submittedName>
</protein>
<gene>
    <name evidence="2" type="ORF">LSINAPIS_LOCUS12364</name>
</gene>
<feature type="compositionally biased region" description="Low complexity" evidence="1">
    <location>
        <begin position="56"/>
        <end position="65"/>
    </location>
</feature>
<feature type="region of interest" description="Disordered" evidence="1">
    <location>
        <begin position="48"/>
        <end position="77"/>
    </location>
</feature>
<reference evidence="2 3" key="1">
    <citation type="submission" date="2017-07" db="EMBL/GenBank/DDBJ databases">
        <authorList>
            <person name="Talla V."/>
            <person name="Backstrom N."/>
        </authorList>
    </citation>
    <scope>NUCLEOTIDE SEQUENCE [LARGE SCALE GENOMIC DNA]</scope>
</reference>
<evidence type="ECO:0000256" key="1">
    <source>
        <dbReference type="SAM" id="MobiDB-lite"/>
    </source>
</evidence>
<dbReference type="AlphaFoldDB" id="A0A5E4QWG4"/>
<sequence>MDSFHHNIMSDAWQASTDDLLENIFSLDQGSFDFLDASMPDFNLCTNNTLQPEGLSSSSSDSGVSTDQTEFNNFRHS</sequence>
<evidence type="ECO:0000313" key="2">
    <source>
        <dbReference type="EMBL" id="VVD02082.1"/>
    </source>
</evidence>
<dbReference type="EMBL" id="FZQP02005777">
    <property type="protein sequence ID" value="VVD02082.1"/>
    <property type="molecule type" value="Genomic_DNA"/>
</dbReference>
<dbReference type="Proteomes" id="UP000324832">
    <property type="component" value="Unassembled WGS sequence"/>
</dbReference>
<keyword evidence="3" id="KW-1185">Reference proteome</keyword>
<feature type="compositionally biased region" description="Polar residues" evidence="1">
    <location>
        <begin position="66"/>
        <end position="77"/>
    </location>
</feature>
<proteinExistence type="predicted"/>
<organism evidence="2 3">
    <name type="scientific">Leptidea sinapis</name>
    <dbReference type="NCBI Taxonomy" id="189913"/>
    <lineage>
        <taxon>Eukaryota</taxon>
        <taxon>Metazoa</taxon>
        <taxon>Ecdysozoa</taxon>
        <taxon>Arthropoda</taxon>
        <taxon>Hexapoda</taxon>
        <taxon>Insecta</taxon>
        <taxon>Pterygota</taxon>
        <taxon>Neoptera</taxon>
        <taxon>Endopterygota</taxon>
        <taxon>Lepidoptera</taxon>
        <taxon>Glossata</taxon>
        <taxon>Ditrysia</taxon>
        <taxon>Papilionoidea</taxon>
        <taxon>Pieridae</taxon>
        <taxon>Dismorphiinae</taxon>
        <taxon>Leptidea</taxon>
    </lineage>
</organism>
<accession>A0A5E4QWG4</accession>
<evidence type="ECO:0000313" key="3">
    <source>
        <dbReference type="Proteomes" id="UP000324832"/>
    </source>
</evidence>